<organism evidence="2 3">
    <name type="scientific">Lactococcus allomyrinae</name>
    <dbReference type="NCBI Taxonomy" id="2419773"/>
    <lineage>
        <taxon>Bacteria</taxon>
        <taxon>Bacillati</taxon>
        <taxon>Bacillota</taxon>
        <taxon>Bacilli</taxon>
        <taxon>Lactobacillales</taxon>
        <taxon>Streptococcaceae</taxon>
        <taxon>Lactococcus</taxon>
    </lineage>
</organism>
<reference evidence="2 3" key="1">
    <citation type="submission" date="2018-09" db="EMBL/GenBank/DDBJ databases">
        <title>Genome sequencing of strain 1JSPR-7.</title>
        <authorList>
            <person name="Heo J."/>
            <person name="Kim S.-J."/>
            <person name="Kwon S.-W."/>
        </authorList>
    </citation>
    <scope>NUCLEOTIDE SEQUENCE [LARGE SCALE GENOMIC DNA]</scope>
    <source>
        <strain evidence="2 3">1JSPR-7</strain>
    </source>
</reference>
<feature type="coiled-coil region" evidence="1">
    <location>
        <begin position="22"/>
        <end position="56"/>
    </location>
</feature>
<proteinExistence type="predicted"/>
<dbReference type="KEGG" id="lact:D7I46_10490"/>
<dbReference type="Proteomes" id="UP000269374">
    <property type="component" value="Chromosome"/>
</dbReference>
<dbReference type="OrthoDB" id="2236434at2"/>
<evidence type="ECO:0000313" key="2">
    <source>
        <dbReference type="EMBL" id="AYG01456.1"/>
    </source>
</evidence>
<evidence type="ECO:0000313" key="3">
    <source>
        <dbReference type="Proteomes" id="UP000269374"/>
    </source>
</evidence>
<keyword evidence="1" id="KW-0175">Coiled coil</keyword>
<name>A0A387BKB1_9LACT</name>
<keyword evidence="3" id="KW-1185">Reference proteome</keyword>
<gene>
    <name evidence="2" type="ORF">D7I46_10490</name>
</gene>
<feature type="coiled-coil region" evidence="1">
    <location>
        <begin position="105"/>
        <end position="132"/>
    </location>
</feature>
<dbReference type="EMBL" id="CP032627">
    <property type="protein sequence ID" value="AYG01456.1"/>
    <property type="molecule type" value="Genomic_DNA"/>
</dbReference>
<evidence type="ECO:0000256" key="1">
    <source>
        <dbReference type="SAM" id="Coils"/>
    </source>
</evidence>
<accession>A0A387BKB1</accession>
<dbReference type="AlphaFoldDB" id="A0A387BKB1"/>
<protein>
    <submittedName>
        <fullName evidence="2">Uncharacterized protein</fullName>
    </submittedName>
</protein>
<sequence>MRTLEEIETQFINIKKANEQEFKDYDDKVFEAQRELEEANKELSNAEATANLEAYKIAKDKIWTTKQSVEMYQNIKNKKVKNPLVSEEEYKTLTQEIIRAADAFNDKQMEQAKKLAEQLSELSAERNAMINKSNSLLSTLQRDFKKLEILEGTNSRVTHTADGGKTITSLPQVRVGYLDTKNLLNRALGGGK</sequence>